<proteinExistence type="predicted"/>
<gene>
    <name evidence="2" type="primary">ABSGL_14498.1 scaffold 14663</name>
</gene>
<feature type="repeat" description="PPR" evidence="1">
    <location>
        <begin position="269"/>
        <end position="303"/>
    </location>
</feature>
<dbReference type="OrthoDB" id="411857at2759"/>
<dbReference type="PANTHER" id="PTHR47938:SF35">
    <property type="entry name" value="PENTATRICOPEPTIDE REPEAT-CONTAINING PROTEIN 4, MITOCHONDRIAL-RELATED"/>
    <property type="match status" value="1"/>
</dbReference>
<reference evidence="2" key="1">
    <citation type="submission" date="2016-04" db="EMBL/GenBank/DDBJ databases">
        <authorList>
            <person name="Evans L.H."/>
            <person name="Alamgir A."/>
            <person name="Owens N."/>
            <person name="Weber N.D."/>
            <person name="Virtaneva K."/>
            <person name="Barbian K."/>
            <person name="Babar A."/>
            <person name="Rosenke K."/>
        </authorList>
    </citation>
    <scope>NUCLEOTIDE SEQUENCE [LARGE SCALE GENOMIC DNA]</scope>
    <source>
        <strain evidence="2">CBS 101.48</strain>
    </source>
</reference>
<dbReference type="EMBL" id="LT554937">
    <property type="protein sequence ID" value="SAM08832.1"/>
    <property type="molecule type" value="Genomic_DNA"/>
</dbReference>
<dbReference type="Pfam" id="PF13812">
    <property type="entry name" value="PPR_3"/>
    <property type="match status" value="1"/>
</dbReference>
<dbReference type="OMA" id="PQACLYQ"/>
<feature type="repeat" description="PPR" evidence="1">
    <location>
        <begin position="1085"/>
        <end position="1119"/>
    </location>
</feature>
<dbReference type="FunCoup" id="A0A168SRQ5">
    <property type="interactions" value="230"/>
</dbReference>
<dbReference type="AlphaFoldDB" id="A0A168SRQ5"/>
<feature type="repeat" description="PPR" evidence="1">
    <location>
        <begin position="907"/>
        <end position="942"/>
    </location>
</feature>
<dbReference type="InterPro" id="IPR002885">
    <property type="entry name" value="PPR_rpt"/>
</dbReference>
<dbReference type="STRING" id="4829.A0A168SRQ5"/>
<feature type="repeat" description="PPR" evidence="1">
    <location>
        <begin position="417"/>
        <end position="451"/>
    </location>
</feature>
<sequence>MYGSKGSSFLNTVVHQSALRRRSATVYASNKTSTLLTTPPIRSCRLYTTFRSVNASPSASIDKAQQQLGNTPFVSLSRTKPSKWITQPINNQQQRFHSSVPSMSTLEPALSDLDTRIMNLAKKKEHPSKVIDEFNASKHGSPLAPETYEAVVTSCQSLLTFSKPLTDMMGVYTEMKTQGILPTSTTYATLIQSLCAREEEVDRLSRIVRLQVGDVNSSAIGAQNLHKVLNKILHQNESQIGDLESERNLQNAVSLFEEAIQTQQTQAFNLSVYNTLLRGISRYGNVQDGLYVYEQLENAHMDPNAMTFVALISMFGKAGDLQAAMECFSEYKLVCRSLPRHDSSGVHNAVVSAHVNAGDLEGAVTFLNDTIVKNPRIRLTINPYNSILHGACMNNNMELVDSIMEKLKSDEHLPDPTAGTYGLLLSGYSQKKNLERAHEVFDQLISKDLVKRYSPLAEYVSACLMDAQYTRSMDVIRKMYAHGLNVDTNLCCQVVAAYMDAGDGGSTAAVVKEVLTLHNNRARFITGESLLADLAVDVAMWRNNLVDSLEIMRLLRTATFPAFKELLTKIDGLYDDAKANPARWNEFVEYSSRQSYNTLYLAAFEHEDMVSRVFELLDDMHALKIEPSLGLSVRVATRLNRLGHTEALDRWNKTFEEYYPMAHQQKHENLSESTTISSPPLSHDTVLIHSNKAWNLLVSDGIDKALDFIDEEIIKQGMAPESSLVKKMISSLSQSGQMGSIDRLYDLVSGTYDQLPGLLRRKATFDIDNSMLKAYGQLSDAKMARLYYDKLRSNDRHPDADAYAALLLATANDPSFGSLDAMAIYEEAKKNKVRPTAYFYNVIISRLSQEQRWTEAEALFKEMEFRGVAPDAVSYNAIIHACLQGSREDRALHYLDDMVNRSKYTPKVGLYNSLMQYYVRQRGDRNKALDYFSRIKQHHLKPTVHTYRLIIEAYANVPDYDMTAARKFLLEMKQRHGEYPRPAHYAVLIKSYGCLRHDVPSAEAVFEEMVMADIKPNLPVYEALIDTYITNNMMKQAEDLYKQMASEHTAGADIENHFIQGYGANGQVDKAKRVFDRMVDGAGRDSSTYKTMAKIYMEHDQVDKATDILNLMKGHNYPVKVVDEVALLVEGQSL</sequence>
<dbReference type="InterPro" id="IPR011990">
    <property type="entry name" value="TPR-like_helical_dom_sf"/>
</dbReference>
<dbReference type="Gene3D" id="1.25.40.10">
    <property type="entry name" value="Tetratricopeptide repeat domain"/>
    <property type="match status" value="6"/>
</dbReference>
<dbReference type="InParanoid" id="A0A168SRQ5"/>
<dbReference type="Pfam" id="PF01535">
    <property type="entry name" value="PPR"/>
    <property type="match status" value="5"/>
</dbReference>
<dbReference type="GO" id="GO:0003729">
    <property type="term" value="F:mRNA binding"/>
    <property type="evidence" value="ECO:0007669"/>
    <property type="project" value="TreeGrafter"/>
</dbReference>
<organism evidence="2">
    <name type="scientific">Absidia glauca</name>
    <name type="common">Pin mould</name>
    <dbReference type="NCBI Taxonomy" id="4829"/>
    <lineage>
        <taxon>Eukaryota</taxon>
        <taxon>Fungi</taxon>
        <taxon>Fungi incertae sedis</taxon>
        <taxon>Mucoromycota</taxon>
        <taxon>Mucoromycotina</taxon>
        <taxon>Mucoromycetes</taxon>
        <taxon>Mucorales</taxon>
        <taxon>Cunninghamellaceae</taxon>
        <taxon>Absidia</taxon>
    </lineage>
</organism>
<feature type="repeat" description="PPR" evidence="1">
    <location>
        <begin position="836"/>
        <end position="870"/>
    </location>
</feature>
<dbReference type="NCBIfam" id="TIGR00756">
    <property type="entry name" value="PPR"/>
    <property type="match status" value="5"/>
</dbReference>
<dbReference type="Proteomes" id="UP000078561">
    <property type="component" value="Unassembled WGS sequence"/>
</dbReference>
<feature type="repeat" description="PPR" evidence="1">
    <location>
        <begin position="871"/>
        <end position="901"/>
    </location>
</feature>
<evidence type="ECO:0000313" key="3">
    <source>
        <dbReference type="Proteomes" id="UP000078561"/>
    </source>
</evidence>
<evidence type="ECO:0008006" key="4">
    <source>
        <dbReference type="Google" id="ProtNLM"/>
    </source>
</evidence>
<keyword evidence="3" id="KW-1185">Reference proteome</keyword>
<dbReference type="GO" id="GO:0140053">
    <property type="term" value="P:mitochondrial gene expression"/>
    <property type="evidence" value="ECO:0007669"/>
    <property type="project" value="TreeGrafter"/>
</dbReference>
<name>A0A168SRQ5_ABSGL</name>
<dbReference type="GO" id="GO:0005739">
    <property type="term" value="C:mitochondrion"/>
    <property type="evidence" value="ECO:0007669"/>
    <property type="project" value="TreeGrafter"/>
</dbReference>
<evidence type="ECO:0000256" key="1">
    <source>
        <dbReference type="PROSITE-ProRule" id="PRU00708"/>
    </source>
</evidence>
<evidence type="ECO:0000313" key="2">
    <source>
        <dbReference type="EMBL" id="SAM08832.1"/>
    </source>
</evidence>
<dbReference type="PANTHER" id="PTHR47938">
    <property type="entry name" value="RESPIRATORY COMPLEX I CHAPERONE (CIA84), PUTATIVE (AFU_ORTHOLOGUE AFUA_2G06020)-RELATED"/>
    <property type="match status" value="1"/>
</dbReference>
<accession>A0A168SRQ5</accession>
<dbReference type="PROSITE" id="PS51375">
    <property type="entry name" value="PPR"/>
    <property type="match status" value="6"/>
</dbReference>
<protein>
    <recommendedName>
        <fullName evidence="4">Pentacotripeptide-repeat region of PRORP domain-containing protein</fullName>
    </recommendedName>
</protein>
<dbReference type="SUPFAM" id="SSF81901">
    <property type="entry name" value="HCP-like"/>
    <property type="match status" value="1"/>
</dbReference>
<dbReference type="Pfam" id="PF13041">
    <property type="entry name" value="PPR_2"/>
    <property type="match status" value="2"/>
</dbReference>